<comment type="similarity">
    <text evidence="1">Belongs to the HEBP family.</text>
</comment>
<protein>
    <recommendedName>
        <fullName evidence="4">Heme-binding-like protein At3g10130, chloroplastic</fullName>
    </recommendedName>
</protein>
<gene>
    <name evidence="2" type="ORF">VNO77_17802</name>
</gene>
<sequence length="352" mass="40397">MFTVSNPSLSLQSRIVPYIPAKPNNHSSTSTLSITNFAYSSERISTRRRTMSPFETRISLIFALASQANSLSQRLLGNLATETAKYVFPKRFESRTLEEALMTVPDLETVKFKVLSRRDRYEIREVESYFVAETAMPGKSGFDFNGASRSFNVLAEYLFGQNTTKEKMEMTTPVFTSKNQSDGVKMDMTTPVLTTKMEDQDKWRMSFVMPSKYGANLPLPKDSSVRIKEVPRKIVAVVSFSGFVNDEEVKQLELKLREALKGDRQFKIKEGTAVEVAQYNPPFTLPFQRRNEIALEVEWKNKKEQEVTYEMLDLEDSCQWSLAGCHVSLKEKMLKKYEVSFPRNIYLLIHCI</sequence>
<proteinExistence type="inferred from homology"/>
<accession>A0AAN9LPL5</accession>
<dbReference type="Pfam" id="PF04832">
    <property type="entry name" value="SOUL"/>
    <property type="match status" value="2"/>
</dbReference>
<dbReference type="Gene3D" id="3.20.80.10">
    <property type="entry name" value="Regulatory factor, effector binding domain"/>
    <property type="match status" value="2"/>
</dbReference>
<dbReference type="PANTHER" id="PTHR11220:SF54">
    <property type="entry name" value="OS02G0533200 PROTEIN"/>
    <property type="match status" value="1"/>
</dbReference>
<dbReference type="EMBL" id="JAYMYQ010000004">
    <property type="protein sequence ID" value="KAK7337238.1"/>
    <property type="molecule type" value="Genomic_DNA"/>
</dbReference>
<organism evidence="2 3">
    <name type="scientific">Canavalia gladiata</name>
    <name type="common">Sword bean</name>
    <name type="synonym">Dolichos gladiatus</name>
    <dbReference type="NCBI Taxonomy" id="3824"/>
    <lineage>
        <taxon>Eukaryota</taxon>
        <taxon>Viridiplantae</taxon>
        <taxon>Streptophyta</taxon>
        <taxon>Embryophyta</taxon>
        <taxon>Tracheophyta</taxon>
        <taxon>Spermatophyta</taxon>
        <taxon>Magnoliopsida</taxon>
        <taxon>eudicotyledons</taxon>
        <taxon>Gunneridae</taxon>
        <taxon>Pentapetalae</taxon>
        <taxon>rosids</taxon>
        <taxon>fabids</taxon>
        <taxon>Fabales</taxon>
        <taxon>Fabaceae</taxon>
        <taxon>Papilionoideae</taxon>
        <taxon>50 kb inversion clade</taxon>
        <taxon>NPAAA clade</taxon>
        <taxon>indigoferoid/millettioid clade</taxon>
        <taxon>Phaseoleae</taxon>
        <taxon>Canavalia</taxon>
    </lineage>
</organism>
<dbReference type="AlphaFoldDB" id="A0AAN9LPL5"/>
<dbReference type="InterPro" id="IPR011256">
    <property type="entry name" value="Reg_factor_effector_dom_sf"/>
</dbReference>
<keyword evidence="3" id="KW-1185">Reference proteome</keyword>
<comment type="caution">
    <text evidence="2">The sequence shown here is derived from an EMBL/GenBank/DDBJ whole genome shotgun (WGS) entry which is preliminary data.</text>
</comment>
<evidence type="ECO:0000313" key="3">
    <source>
        <dbReference type="Proteomes" id="UP001367508"/>
    </source>
</evidence>
<name>A0AAN9LPL5_CANGL</name>
<dbReference type="SUPFAM" id="SSF55136">
    <property type="entry name" value="Probable bacterial effector-binding domain"/>
    <property type="match status" value="2"/>
</dbReference>
<reference evidence="2 3" key="1">
    <citation type="submission" date="2024-01" db="EMBL/GenBank/DDBJ databases">
        <title>The genomes of 5 underutilized Papilionoideae crops provide insights into root nodulation and disease resistanc.</title>
        <authorList>
            <person name="Jiang F."/>
        </authorList>
    </citation>
    <scope>NUCLEOTIDE SEQUENCE [LARGE SCALE GENOMIC DNA]</scope>
    <source>
        <strain evidence="2">LVBAO_FW01</strain>
        <tissue evidence="2">Leaves</tissue>
    </source>
</reference>
<evidence type="ECO:0000256" key="1">
    <source>
        <dbReference type="ARBA" id="ARBA00009817"/>
    </source>
</evidence>
<dbReference type="PANTHER" id="PTHR11220">
    <property type="entry name" value="HEME-BINDING PROTEIN-RELATED"/>
    <property type="match status" value="1"/>
</dbReference>
<dbReference type="Proteomes" id="UP001367508">
    <property type="component" value="Unassembled WGS sequence"/>
</dbReference>
<evidence type="ECO:0008006" key="4">
    <source>
        <dbReference type="Google" id="ProtNLM"/>
    </source>
</evidence>
<dbReference type="InterPro" id="IPR006917">
    <property type="entry name" value="SOUL_heme-bd"/>
</dbReference>
<evidence type="ECO:0000313" key="2">
    <source>
        <dbReference type="EMBL" id="KAK7337238.1"/>
    </source>
</evidence>